<dbReference type="EMBL" id="MN738761">
    <property type="protein sequence ID" value="QHS83670.1"/>
    <property type="molecule type" value="Genomic_DNA"/>
</dbReference>
<name>A0A6C0AWD6_9ZZZZ</name>
<dbReference type="AlphaFoldDB" id="A0A6C0AWD6"/>
<protein>
    <submittedName>
        <fullName evidence="1">Uncharacterized protein</fullName>
    </submittedName>
</protein>
<reference evidence="1" key="1">
    <citation type="journal article" date="2020" name="Nature">
        <title>Giant virus diversity and host interactions through global metagenomics.</title>
        <authorList>
            <person name="Schulz F."/>
            <person name="Roux S."/>
            <person name="Paez-Espino D."/>
            <person name="Jungbluth S."/>
            <person name="Walsh D.A."/>
            <person name="Denef V.J."/>
            <person name="McMahon K.D."/>
            <person name="Konstantinidis K.T."/>
            <person name="Eloe-Fadrosh E.A."/>
            <person name="Kyrpides N.C."/>
            <person name="Woyke T."/>
        </authorList>
    </citation>
    <scope>NUCLEOTIDE SEQUENCE</scope>
    <source>
        <strain evidence="1">GVMAG-S-ERX555961-36</strain>
    </source>
</reference>
<accession>A0A6C0AWD6</accession>
<proteinExistence type="predicted"/>
<evidence type="ECO:0000313" key="1">
    <source>
        <dbReference type="EMBL" id="QHS83670.1"/>
    </source>
</evidence>
<organism evidence="1">
    <name type="scientific">viral metagenome</name>
    <dbReference type="NCBI Taxonomy" id="1070528"/>
    <lineage>
        <taxon>unclassified sequences</taxon>
        <taxon>metagenomes</taxon>
        <taxon>organismal metagenomes</taxon>
    </lineage>
</organism>
<sequence length="88" mass="10273">MHMFIGVIMMLLMRMIVKELTYHGVNGIVAQIHMFLHLILRWKTLTIMWSPIEITKILTAYMFIAIAKLQPDLLQNGIMVIQMFSLVL</sequence>